<feature type="compositionally biased region" description="Polar residues" evidence="1">
    <location>
        <begin position="142"/>
        <end position="164"/>
    </location>
</feature>
<keyword evidence="3" id="KW-1185">Reference proteome</keyword>
<dbReference type="AlphaFoldDB" id="A0A8T2H797"/>
<evidence type="ECO:0000313" key="2">
    <source>
        <dbReference type="EMBL" id="KAG7655107.1"/>
    </source>
</evidence>
<feature type="compositionally biased region" description="Low complexity" evidence="1">
    <location>
        <begin position="85"/>
        <end position="96"/>
    </location>
</feature>
<evidence type="ECO:0000256" key="1">
    <source>
        <dbReference type="SAM" id="MobiDB-lite"/>
    </source>
</evidence>
<evidence type="ECO:0000313" key="3">
    <source>
        <dbReference type="Proteomes" id="UP000694251"/>
    </source>
</evidence>
<dbReference type="EMBL" id="JAEFBJ010000001">
    <property type="protein sequence ID" value="KAG7655107.1"/>
    <property type="molecule type" value="Genomic_DNA"/>
</dbReference>
<feature type="compositionally biased region" description="Low complexity" evidence="1">
    <location>
        <begin position="170"/>
        <end position="191"/>
    </location>
</feature>
<organism evidence="2 3">
    <name type="scientific">Arabidopsis suecica</name>
    <name type="common">Swedish thale-cress</name>
    <name type="synonym">Cardaminopsis suecica</name>
    <dbReference type="NCBI Taxonomy" id="45249"/>
    <lineage>
        <taxon>Eukaryota</taxon>
        <taxon>Viridiplantae</taxon>
        <taxon>Streptophyta</taxon>
        <taxon>Embryophyta</taxon>
        <taxon>Tracheophyta</taxon>
        <taxon>Spermatophyta</taxon>
        <taxon>Magnoliopsida</taxon>
        <taxon>eudicotyledons</taxon>
        <taxon>Gunneridae</taxon>
        <taxon>Pentapetalae</taxon>
        <taxon>rosids</taxon>
        <taxon>malvids</taxon>
        <taxon>Brassicales</taxon>
        <taxon>Brassicaceae</taxon>
        <taxon>Camelineae</taxon>
        <taxon>Arabidopsis</taxon>
    </lineage>
</organism>
<gene>
    <name evidence="2" type="ORF">ISN44_As01g022080</name>
</gene>
<feature type="region of interest" description="Disordered" evidence="1">
    <location>
        <begin position="1"/>
        <end position="117"/>
    </location>
</feature>
<dbReference type="Proteomes" id="UP000694251">
    <property type="component" value="Chromosome 1"/>
</dbReference>
<dbReference type="PANTHER" id="PTHR35466">
    <property type="entry name" value="SERINE/ARGININE REPETITIVE MATRIX PROTEIN 1"/>
    <property type="match status" value="1"/>
</dbReference>
<sequence length="218" mass="23482">MVDGDDSFKRPGAVPFKWEIRPGVPKTRPGDDDPALLQPPPPNKLPPLKLKSTPPSNSPSPSSSSSFFSESRSRPVSPFAPPPSSFKLKSPSDSDSNCSAPPTPYFRSSSPRAGGSLPRCFFPKSLFGLKKSKSGDLKKTGQQEPSSTTSESDNFYESGTTLSPSEEDSSQGSPVSSRWSSPKSSFSSRRGSPLKRTDSDLSSYEKKTMLMIARSRLG</sequence>
<proteinExistence type="predicted"/>
<comment type="caution">
    <text evidence="2">The sequence shown here is derived from an EMBL/GenBank/DDBJ whole genome shotgun (WGS) entry which is preliminary data.</text>
</comment>
<protein>
    <recommendedName>
        <fullName evidence="4">Hydroxyproline-rich glycoprotein family protein</fullName>
    </recommendedName>
</protein>
<dbReference type="OrthoDB" id="1110378at2759"/>
<reference evidence="2 3" key="1">
    <citation type="submission" date="2020-12" db="EMBL/GenBank/DDBJ databases">
        <title>Concerted genomic and epigenomic changes stabilize Arabidopsis allopolyploids.</title>
        <authorList>
            <person name="Chen Z."/>
        </authorList>
    </citation>
    <scope>NUCLEOTIDE SEQUENCE [LARGE SCALE GENOMIC DNA]</scope>
    <source>
        <strain evidence="2">As9502</strain>
        <tissue evidence="2">Leaf</tissue>
    </source>
</reference>
<feature type="region of interest" description="Disordered" evidence="1">
    <location>
        <begin position="131"/>
        <end position="218"/>
    </location>
</feature>
<name>A0A8T2H797_ARASU</name>
<feature type="compositionally biased region" description="Low complexity" evidence="1">
    <location>
        <begin position="46"/>
        <end position="77"/>
    </location>
</feature>
<dbReference type="PANTHER" id="PTHR35466:SF3">
    <property type="entry name" value="GENOME ASSEMBLY, CHROMOSOME: A06"/>
    <property type="match status" value="1"/>
</dbReference>
<accession>A0A8T2H797</accession>
<evidence type="ECO:0008006" key="4">
    <source>
        <dbReference type="Google" id="ProtNLM"/>
    </source>
</evidence>
<feature type="compositionally biased region" description="Basic and acidic residues" evidence="1">
    <location>
        <begin position="195"/>
        <end position="208"/>
    </location>
</feature>